<proteinExistence type="predicted"/>
<evidence type="ECO:0000313" key="2">
    <source>
        <dbReference type="EMBL" id="MDI3385640.1"/>
    </source>
</evidence>
<feature type="domain" description="DUF397" evidence="1">
    <location>
        <begin position="6"/>
        <end position="56"/>
    </location>
</feature>
<protein>
    <submittedName>
        <fullName evidence="2">DUF397 domain-containing protein</fullName>
    </submittedName>
</protein>
<organism evidence="2 3">
    <name type="scientific">Streptomyces solicavernae</name>
    <dbReference type="NCBI Taxonomy" id="3043614"/>
    <lineage>
        <taxon>Bacteria</taxon>
        <taxon>Bacillati</taxon>
        <taxon>Actinomycetota</taxon>
        <taxon>Actinomycetes</taxon>
        <taxon>Kitasatosporales</taxon>
        <taxon>Streptomycetaceae</taxon>
        <taxon>Streptomyces</taxon>
    </lineage>
</organism>
<keyword evidence="3" id="KW-1185">Reference proteome</keyword>
<sequence length="64" mass="6973">MPRFEFVKSTYSSAGGECVEVATNIPDTVAIRDSKAPDGHILRFSPSAWRSFAAYAQGTPARRP</sequence>
<evidence type="ECO:0000313" key="3">
    <source>
        <dbReference type="Proteomes" id="UP001224661"/>
    </source>
</evidence>
<comment type="caution">
    <text evidence="2">The sequence shown here is derived from an EMBL/GenBank/DDBJ whole genome shotgun (WGS) entry which is preliminary data.</text>
</comment>
<evidence type="ECO:0000259" key="1">
    <source>
        <dbReference type="Pfam" id="PF04149"/>
    </source>
</evidence>
<dbReference type="Proteomes" id="UP001224661">
    <property type="component" value="Unassembled WGS sequence"/>
</dbReference>
<accession>A0ABT6RMI4</accession>
<dbReference type="InterPro" id="IPR007278">
    <property type="entry name" value="DUF397"/>
</dbReference>
<name>A0ABT6RMI4_9ACTN</name>
<gene>
    <name evidence="2" type="ORF">QIS99_05325</name>
</gene>
<dbReference type="Pfam" id="PF04149">
    <property type="entry name" value="DUF397"/>
    <property type="match status" value="1"/>
</dbReference>
<dbReference type="EMBL" id="JASCIR010000003">
    <property type="protein sequence ID" value="MDI3385640.1"/>
    <property type="molecule type" value="Genomic_DNA"/>
</dbReference>
<reference evidence="2 3" key="1">
    <citation type="submission" date="2023-05" db="EMBL/GenBank/DDBJ databases">
        <title>Draft genome sequence of Streptomyces sp. B-S-A8 isolated from a cave soil in Thailand.</title>
        <authorList>
            <person name="Chamroensaksri N."/>
            <person name="Muangham S."/>
        </authorList>
    </citation>
    <scope>NUCLEOTIDE SEQUENCE [LARGE SCALE GENOMIC DNA]</scope>
    <source>
        <strain evidence="2 3">B-S-A8</strain>
    </source>
</reference>